<evidence type="ECO:0000259" key="2">
    <source>
        <dbReference type="Pfam" id="PF12307"/>
    </source>
</evidence>
<comment type="caution">
    <text evidence="3">The sequence shown here is derived from an EMBL/GenBank/DDBJ whole genome shotgun (WGS) entry which is preliminary data.</text>
</comment>
<evidence type="ECO:0000313" key="3">
    <source>
        <dbReference type="EMBL" id="MFD1151417.1"/>
    </source>
</evidence>
<dbReference type="Pfam" id="PF12307">
    <property type="entry name" value="DUF3631"/>
    <property type="match status" value="1"/>
</dbReference>
<protein>
    <submittedName>
        <fullName evidence="3">DUF3631 domain-containing protein</fullName>
    </submittedName>
</protein>
<feature type="region of interest" description="Disordered" evidence="1">
    <location>
        <begin position="347"/>
        <end position="413"/>
    </location>
</feature>
<dbReference type="RefSeq" id="WP_380728401.1">
    <property type="nucleotide sequence ID" value="NZ_JBHTLK010000236.1"/>
</dbReference>
<evidence type="ECO:0000313" key="4">
    <source>
        <dbReference type="Proteomes" id="UP001597168"/>
    </source>
</evidence>
<feature type="domain" description="DUF3631" evidence="2">
    <location>
        <begin position="170"/>
        <end position="349"/>
    </location>
</feature>
<dbReference type="EMBL" id="JBHTLK010000236">
    <property type="protein sequence ID" value="MFD1151417.1"/>
    <property type="molecule type" value="Genomic_DNA"/>
</dbReference>
<name>A0ABW3R2X6_9PSEU</name>
<evidence type="ECO:0000256" key="1">
    <source>
        <dbReference type="SAM" id="MobiDB-lite"/>
    </source>
</evidence>
<organism evidence="3 4">
    <name type="scientific">Saccharothrix hoggarensis</name>
    <dbReference type="NCBI Taxonomy" id="913853"/>
    <lineage>
        <taxon>Bacteria</taxon>
        <taxon>Bacillati</taxon>
        <taxon>Actinomycetota</taxon>
        <taxon>Actinomycetes</taxon>
        <taxon>Pseudonocardiales</taxon>
        <taxon>Pseudonocardiaceae</taxon>
        <taxon>Saccharothrix</taxon>
    </lineage>
</organism>
<feature type="compositionally biased region" description="Pro residues" evidence="1">
    <location>
        <begin position="350"/>
        <end position="366"/>
    </location>
</feature>
<dbReference type="InterPro" id="IPR022081">
    <property type="entry name" value="DUF3631"/>
</dbReference>
<feature type="compositionally biased region" description="Low complexity" evidence="1">
    <location>
        <begin position="394"/>
        <end position="407"/>
    </location>
</feature>
<feature type="compositionally biased region" description="Polar residues" evidence="1">
    <location>
        <begin position="380"/>
        <end position="393"/>
    </location>
</feature>
<accession>A0ABW3R2X6</accession>
<keyword evidence="4" id="KW-1185">Reference proteome</keyword>
<dbReference type="Proteomes" id="UP001597168">
    <property type="component" value="Unassembled WGS sequence"/>
</dbReference>
<sequence length="413" mass="44614">MTATNGAELLDELHAALTRYVVLPTPEAADAVVLWIAATHAQPAWAQAPRLVIRGPEKRCGKSRLLDVVEATCHNPFITVNASPAAIYRSITEDPPTLLVDEADTIFGPNTGGNEEVRGLLNAGFQRNRPSTRFDVNINDVVSLPTFAMAALAGIGRMPDTIEDRAVVVKMRRRAPGERADPYRFRRDRPGLRSIAERLAHWLRTDLDALEILEPDMPVEDRAADTWEPLVAVADHAGGTWPNRARTAVLALTGEAAISDQGSIRIRLLMDCRTIFGHHNAIPSAYLLDQLKTDPEAPWTTLGKTGITAAKLAGMLREFDITSGNIRFPDGTQAKGYTRTQFEDAWARYCPPPESGPSQPSQPSPPWSERDGNPPWDGTSRPTKTGRPSLTSIGTAGTAGTATPLTGVTGGAA</sequence>
<gene>
    <name evidence="3" type="ORF">ACFQ3T_30165</name>
</gene>
<reference evidence="4" key="1">
    <citation type="journal article" date="2019" name="Int. J. Syst. Evol. Microbiol.">
        <title>The Global Catalogue of Microorganisms (GCM) 10K type strain sequencing project: providing services to taxonomists for standard genome sequencing and annotation.</title>
        <authorList>
            <consortium name="The Broad Institute Genomics Platform"/>
            <consortium name="The Broad Institute Genome Sequencing Center for Infectious Disease"/>
            <person name="Wu L."/>
            <person name="Ma J."/>
        </authorList>
    </citation>
    <scope>NUCLEOTIDE SEQUENCE [LARGE SCALE GENOMIC DNA]</scope>
    <source>
        <strain evidence="4">CCUG 60214</strain>
    </source>
</reference>
<proteinExistence type="predicted"/>